<protein>
    <submittedName>
        <fullName evidence="1">4062_t:CDS:1</fullName>
    </submittedName>
</protein>
<reference evidence="1" key="1">
    <citation type="submission" date="2021-06" db="EMBL/GenBank/DDBJ databases">
        <authorList>
            <person name="Kallberg Y."/>
            <person name="Tangrot J."/>
            <person name="Rosling A."/>
        </authorList>
    </citation>
    <scope>NUCLEOTIDE SEQUENCE</scope>
    <source>
        <strain evidence="1">AZ414A</strain>
    </source>
</reference>
<feature type="non-terminal residue" evidence="1">
    <location>
        <position position="1"/>
    </location>
</feature>
<comment type="caution">
    <text evidence="1">The sequence shown here is derived from an EMBL/GenBank/DDBJ whole genome shotgun (WGS) entry which is preliminary data.</text>
</comment>
<name>A0A9N9E9W5_9GLOM</name>
<organism evidence="1 2">
    <name type="scientific">Diversispora eburnea</name>
    <dbReference type="NCBI Taxonomy" id="1213867"/>
    <lineage>
        <taxon>Eukaryota</taxon>
        <taxon>Fungi</taxon>
        <taxon>Fungi incertae sedis</taxon>
        <taxon>Mucoromycota</taxon>
        <taxon>Glomeromycotina</taxon>
        <taxon>Glomeromycetes</taxon>
        <taxon>Diversisporales</taxon>
        <taxon>Diversisporaceae</taxon>
        <taxon>Diversispora</taxon>
    </lineage>
</organism>
<dbReference type="EMBL" id="CAJVPK010009368">
    <property type="protein sequence ID" value="CAG8666477.1"/>
    <property type="molecule type" value="Genomic_DNA"/>
</dbReference>
<evidence type="ECO:0000313" key="2">
    <source>
        <dbReference type="Proteomes" id="UP000789706"/>
    </source>
</evidence>
<gene>
    <name evidence="1" type="ORF">DEBURN_LOCUS11943</name>
</gene>
<dbReference type="AlphaFoldDB" id="A0A9N9E9W5"/>
<dbReference type="Proteomes" id="UP000789706">
    <property type="component" value="Unassembled WGS sequence"/>
</dbReference>
<keyword evidence="2" id="KW-1185">Reference proteome</keyword>
<accession>A0A9N9E9W5</accession>
<proteinExistence type="predicted"/>
<sequence length="41" mass="4754">DALSRVPQLSNINTLNTNLINKELLINEHKNDSYFEPIFKP</sequence>
<evidence type="ECO:0000313" key="1">
    <source>
        <dbReference type="EMBL" id="CAG8666477.1"/>
    </source>
</evidence>